<dbReference type="Proteomes" id="UP000007812">
    <property type="component" value="Chromosome"/>
</dbReference>
<protein>
    <submittedName>
        <fullName evidence="1">Uncharacterized protein</fullName>
    </submittedName>
</protein>
<name>F4FYN1_METCR</name>
<proteinExistence type="predicted"/>
<dbReference type="AlphaFoldDB" id="F4FYN1"/>
<dbReference type="STRING" id="1006006.Mcup_1426"/>
<dbReference type="eggNOG" id="arCOG06040">
    <property type="taxonomic scope" value="Archaea"/>
</dbReference>
<gene>
    <name evidence="1" type="ordered locus">Mcup_1426</name>
</gene>
<organism evidence="1 2">
    <name type="scientific">Metallosphaera cuprina (strain Ar-4)</name>
    <dbReference type="NCBI Taxonomy" id="1006006"/>
    <lineage>
        <taxon>Archaea</taxon>
        <taxon>Thermoproteota</taxon>
        <taxon>Thermoprotei</taxon>
        <taxon>Sulfolobales</taxon>
        <taxon>Sulfolobaceae</taxon>
        <taxon>Metallosphaera</taxon>
    </lineage>
</organism>
<dbReference type="HOGENOM" id="CLU_1068006_0_0_2"/>
<reference evidence="1 2" key="1">
    <citation type="journal article" date="2011" name="J. Bacteriol.">
        <title>Complete genome sequence of Metallosphaera cuprina, a metal sulfide-oxidizing archaeon from a hot spring.</title>
        <authorList>
            <person name="Liu L.J."/>
            <person name="You X.Y."/>
            <person name="Zheng H."/>
            <person name="Wang S."/>
            <person name="Jiang C.Y."/>
            <person name="Liu S.J."/>
        </authorList>
    </citation>
    <scope>NUCLEOTIDE SEQUENCE [LARGE SCALE GENOMIC DNA]</scope>
    <source>
        <strain evidence="1 2">Ar-4</strain>
    </source>
</reference>
<dbReference type="KEGG" id="mcn:Mcup_1426"/>
<dbReference type="PATRIC" id="fig|1006006.8.peg.1420"/>
<dbReference type="OrthoDB" id="35796at2157"/>
<keyword evidence="2" id="KW-1185">Reference proteome</keyword>
<sequence>MKVGIEKEKAVFVYRRLNGGYYMKIHYSKSPIMSNIINWPKLYLKTKFYPKLAQPGYNEAVQLLITLDVVSIIGMSSVLLNRPIQVQKIKEDVKAAFNSIREDAMGNSTYPFPEYGEVKITQDFFPFINDLVEKRREDDRRDLLEVLNDIAYESKTMEEVRVRHPWAKTIRREQSLKAFGLAGKLDDFLKENESYVLILSGQRSGYLDKLLTELGITEGLKVLKGNQLADTGFLETLEGIKRKILEISNYI</sequence>
<accession>F4FYN1</accession>
<evidence type="ECO:0000313" key="2">
    <source>
        <dbReference type="Proteomes" id="UP000007812"/>
    </source>
</evidence>
<dbReference type="EMBL" id="CP002656">
    <property type="protein sequence ID" value="AEB95529.1"/>
    <property type="molecule type" value="Genomic_DNA"/>
</dbReference>
<evidence type="ECO:0000313" key="1">
    <source>
        <dbReference type="EMBL" id="AEB95529.1"/>
    </source>
</evidence>